<sequence length="242" mass="25161">MVASRRADALRVDPTPFMVWGRAGVLGAIALGTGTVSHVLGEGRLPGPVAMTALLGVCVGLAALFLRARAGVVRLVLLVVAGQTFVHTALSILAGHHGDAAPLRAVAPAADGTRPSRYFDQYDALVAANPAPQGGNDWLAHQIEHVTEQGPAMLLAHVAGAVVLGIFLAVGESALWRLLLLGAARACLRARRSRLAAATLGVRLAGATRRAALAVPTVPFLRPALLDRRPERHRGPPFVLAA</sequence>
<protein>
    <submittedName>
        <fullName evidence="2">Uncharacterized protein</fullName>
    </submittedName>
</protein>
<name>A0A4U2YM96_9ACTN</name>
<keyword evidence="3" id="KW-1185">Reference proteome</keyword>
<proteinExistence type="predicted"/>
<dbReference type="OrthoDB" id="3789912at2"/>
<evidence type="ECO:0000256" key="1">
    <source>
        <dbReference type="SAM" id="Phobius"/>
    </source>
</evidence>
<keyword evidence="1" id="KW-1133">Transmembrane helix</keyword>
<reference evidence="2 3" key="1">
    <citation type="submission" date="2019-04" db="EMBL/GenBank/DDBJ databases">
        <authorList>
            <person name="Dong K."/>
        </authorList>
    </citation>
    <scope>NUCLEOTIDE SEQUENCE [LARGE SCALE GENOMIC DNA]</scope>
    <source>
        <strain evidence="3">dk3543</strain>
    </source>
</reference>
<dbReference type="AlphaFoldDB" id="A0A4U2YM96"/>
<accession>A0A4U2YM96</accession>
<feature type="transmembrane region" description="Helical" evidence="1">
    <location>
        <begin position="47"/>
        <end position="66"/>
    </location>
</feature>
<dbReference type="RefSeq" id="WP_137067197.1">
    <property type="nucleotide sequence ID" value="NZ_CP040748.1"/>
</dbReference>
<dbReference type="EMBL" id="SZPY01000004">
    <property type="protein sequence ID" value="TKI60891.1"/>
    <property type="molecule type" value="Genomic_DNA"/>
</dbReference>
<gene>
    <name evidence="2" type="ORF">FC770_15450</name>
</gene>
<feature type="transmembrane region" description="Helical" evidence="1">
    <location>
        <begin position="20"/>
        <end position="41"/>
    </location>
</feature>
<dbReference type="Proteomes" id="UP000307808">
    <property type="component" value="Unassembled WGS sequence"/>
</dbReference>
<feature type="transmembrane region" description="Helical" evidence="1">
    <location>
        <begin position="154"/>
        <end position="184"/>
    </location>
</feature>
<keyword evidence="1" id="KW-0472">Membrane</keyword>
<organism evidence="2 3">
    <name type="scientific">Nocardioides jishulii</name>
    <dbReference type="NCBI Taxonomy" id="2575440"/>
    <lineage>
        <taxon>Bacteria</taxon>
        <taxon>Bacillati</taxon>
        <taxon>Actinomycetota</taxon>
        <taxon>Actinomycetes</taxon>
        <taxon>Propionibacteriales</taxon>
        <taxon>Nocardioidaceae</taxon>
        <taxon>Nocardioides</taxon>
    </lineage>
</organism>
<keyword evidence="1" id="KW-0812">Transmembrane</keyword>
<evidence type="ECO:0000313" key="3">
    <source>
        <dbReference type="Proteomes" id="UP000307808"/>
    </source>
</evidence>
<comment type="caution">
    <text evidence="2">The sequence shown here is derived from an EMBL/GenBank/DDBJ whole genome shotgun (WGS) entry which is preliminary data.</text>
</comment>
<feature type="transmembrane region" description="Helical" evidence="1">
    <location>
        <begin position="73"/>
        <end position="94"/>
    </location>
</feature>
<evidence type="ECO:0000313" key="2">
    <source>
        <dbReference type="EMBL" id="TKI60891.1"/>
    </source>
</evidence>